<evidence type="ECO:0000256" key="5">
    <source>
        <dbReference type="ARBA" id="ARBA00022781"/>
    </source>
</evidence>
<dbReference type="InterPro" id="IPR050059">
    <property type="entry name" value="ATP_synthase_B_chain"/>
</dbReference>
<dbReference type="InterPro" id="IPR005864">
    <property type="entry name" value="ATP_synth_F0_bsu_bac"/>
</dbReference>
<dbReference type="Gene3D" id="6.10.250.1580">
    <property type="match status" value="1"/>
</dbReference>
<dbReference type="GO" id="GO:0005886">
    <property type="term" value="C:plasma membrane"/>
    <property type="evidence" value="ECO:0007669"/>
    <property type="project" value="UniProtKB-SubCell"/>
</dbReference>
<evidence type="ECO:0000256" key="11">
    <source>
        <dbReference type="ARBA" id="ARBA00037847"/>
    </source>
</evidence>
<comment type="subcellular location">
    <subcellularLocation>
        <location evidence="12">Cell membrane</location>
        <topology evidence="12">Single-pass membrane protein</topology>
    </subcellularLocation>
    <subcellularLocation>
        <location evidence="11">Endomembrane system</location>
        <topology evidence="11">Single-pass membrane protein</topology>
    </subcellularLocation>
</comment>
<feature type="transmembrane region" description="Helical" evidence="12">
    <location>
        <begin position="6"/>
        <end position="23"/>
    </location>
</feature>
<keyword evidence="7 12" id="KW-0406">Ion transport</keyword>
<keyword evidence="8 12" id="KW-0472">Membrane</keyword>
<dbReference type="GO" id="GO:0046961">
    <property type="term" value="F:proton-transporting ATPase activity, rotational mechanism"/>
    <property type="evidence" value="ECO:0007669"/>
    <property type="project" value="TreeGrafter"/>
</dbReference>
<evidence type="ECO:0000256" key="6">
    <source>
        <dbReference type="ARBA" id="ARBA00022989"/>
    </source>
</evidence>
<evidence type="ECO:0000256" key="9">
    <source>
        <dbReference type="ARBA" id="ARBA00023310"/>
    </source>
</evidence>
<keyword evidence="14" id="KW-0175">Coiled coil</keyword>
<evidence type="ECO:0000256" key="4">
    <source>
        <dbReference type="ARBA" id="ARBA00022692"/>
    </source>
</evidence>
<organism evidence="15 16">
    <name type="scientific">Butyribacter intestini</name>
    <dbReference type="NCBI Taxonomy" id="1703332"/>
    <lineage>
        <taxon>Bacteria</taxon>
        <taxon>Bacillati</taxon>
        <taxon>Bacillota</taxon>
        <taxon>Clostridia</taxon>
        <taxon>Lachnospirales</taxon>
        <taxon>Lachnospiraceae</taxon>
        <taxon>Butyribacter</taxon>
    </lineage>
</organism>
<evidence type="ECO:0000256" key="2">
    <source>
        <dbReference type="ARBA" id="ARBA00022448"/>
    </source>
</evidence>
<dbReference type="InterPro" id="IPR028987">
    <property type="entry name" value="ATP_synth_B-like_membr_sf"/>
</dbReference>
<evidence type="ECO:0000313" key="15">
    <source>
        <dbReference type="EMBL" id="KQC84053.1"/>
    </source>
</evidence>
<keyword evidence="4 12" id="KW-0812">Transmembrane</keyword>
<comment type="caution">
    <text evidence="15">The sequence shown here is derived from an EMBL/GenBank/DDBJ whole genome shotgun (WGS) entry which is preliminary data.</text>
</comment>
<keyword evidence="12" id="KW-1003">Cell membrane</keyword>
<dbReference type="HAMAP" id="MF_01398">
    <property type="entry name" value="ATP_synth_b_bprime"/>
    <property type="match status" value="1"/>
</dbReference>
<comment type="subunit">
    <text evidence="12">F-type ATPases have 2 components, F(1) - the catalytic core - and F(0) - the membrane proton channel. F(1) has five subunits: alpha(3), beta(3), gamma(1), delta(1), epsilon(1). F(0) has three main subunits: a(1), b(2) and c(10-14). The alpha and beta chains form an alternating ring which encloses part of the gamma chain. F(1) is attached to F(0) by a central stalk formed by the gamma and epsilon chains, while a peripheral stalk is formed by the delta and b chains.</text>
</comment>
<name>A0AAW3JLI2_9FIRM</name>
<keyword evidence="5 12" id="KW-0375">Hydrogen ion transport</keyword>
<dbReference type="AlphaFoldDB" id="A0AAW3JLI2"/>
<dbReference type="Pfam" id="PF00430">
    <property type="entry name" value="ATP-synt_B"/>
    <property type="match status" value="1"/>
</dbReference>
<dbReference type="SUPFAM" id="SSF81573">
    <property type="entry name" value="F1F0 ATP synthase subunit B, membrane domain"/>
    <property type="match status" value="1"/>
</dbReference>
<sequence length="150" mass="17211">MLSINPWNILWTVVNLLVIYAIFRKFLFQPVMNVINAREKMINNQFKSAKDAEDEADKLKKEYHDKIKTAKTEADQILADAKERADEAYNSQMEDIRVETERLKEKAKKDIEAQHEKAMQATQAEIAKLAVVAARKILETGDSRDADSSK</sequence>
<dbReference type="Proteomes" id="UP000050833">
    <property type="component" value="Unassembled WGS sequence"/>
</dbReference>
<evidence type="ECO:0000256" key="7">
    <source>
        <dbReference type="ARBA" id="ARBA00023065"/>
    </source>
</evidence>
<evidence type="ECO:0000256" key="8">
    <source>
        <dbReference type="ARBA" id="ARBA00023136"/>
    </source>
</evidence>
<evidence type="ECO:0000256" key="10">
    <source>
        <dbReference type="ARBA" id="ARBA00025198"/>
    </source>
</evidence>
<evidence type="ECO:0000256" key="1">
    <source>
        <dbReference type="ARBA" id="ARBA00005513"/>
    </source>
</evidence>
<dbReference type="EMBL" id="LLKB01000008">
    <property type="protein sequence ID" value="KQC84053.1"/>
    <property type="molecule type" value="Genomic_DNA"/>
</dbReference>
<dbReference type="PANTHER" id="PTHR33445">
    <property type="entry name" value="ATP SYNTHASE SUBUNIT B', CHLOROPLASTIC"/>
    <property type="match status" value="1"/>
</dbReference>
<gene>
    <name evidence="12" type="primary">atpF</name>
    <name evidence="15" type="ORF">APZ18_15310</name>
</gene>
<reference evidence="15 16" key="1">
    <citation type="submission" date="2015-10" db="EMBL/GenBank/DDBJ databases">
        <title>Butyribacter intestini gen. nov., sp. nov., a butyric acid-producing bacterium of the family Lachnospiraceae isolated from the human faeces.</title>
        <authorList>
            <person name="Zou Y."/>
            <person name="Xue W."/>
            <person name="Luo G."/>
            <person name="Lv M."/>
        </authorList>
    </citation>
    <scope>NUCLEOTIDE SEQUENCE [LARGE SCALE GENOMIC DNA]</scope>
    <source>
        <strain evidence="15 16">TF01-11</strain>
    </source>
</reference>
<keyword evidence="2 12" id="KW-0813">Transport</keyword>
<comment type="function">
    <text evidence="12">Component of the F(0) channel, it forms part of the peripheral stalk, linking F(1) to F(0).</text>
</comment>
<feature type="coiled-coil region" evidence="14">
    <location>
        <begin position="42"/>
        <end position="124"/>
    </location>
</feature>
<evidence type="ECO:0000256" key="13">
    <source>
        <dbReference type="RuleBase" id="RU003848"/>
    </source>
</evidence>
<comment type="function">
    <text evidence="10 12">F(1)F(0) ATP synthase produces ATP from ADP in the presence of a proton or sodium gradient. F-type ATPases consist of two structural domains, F(1) containing the extramembraneous catalytic core and F(0) containing the membrane proton channel, linked together by a central stalk and a peripheral stalk. During catalysis, ATP synthesis in the catalytic domain of F(1) is coupled via a rotary mechanism of the central stalk subunits to proton translocation.</text>
</comment>
<dbReference type="RefSeq" id="WP_055946732.1">
    <property type="nucleotide sequence ID" value="NZ_DBGDCA010000409.1"/>
</dbReference>
<evidence type="ECO:0000256" key="12">
    <source>
        <dbReference type="HAMAP-Rule" id="MF_01398"/>
    </source>
</evidence>
<keyword evidence="9 12" id="KW-0066">ATP synthesis</keyword>
<dbReference type="GO" id="GO:0045259">
    <property type="term" value="C:proton-transporting ATP synthase complex"/>
    <property type="evidence" value="ECO:0007669"/>
    <property type="project" value="UniProtKB-KW"/>
</dbReference>
<evidence type="ECO:0000256" key="14">
    <source>
        <dbReference type="SAM" id="Coils"/>
    </source>
</evidence>
<evidence type="ECO:0000313" key="16">
    <source>
        <dbReference type="Proteomes" id="UP000050833"/>
    </source>
</evidence>
<protein>
    <recommendedName>
        <fullName evidence="12">ATP synthase subunit b</fullName>
    </recommendedName>
    <alternativeName>
        <fullName evidence="12">ATP synthase F(0) sector subunit b</fullName>
    </alternativeName>
    <alternativeName>
        <fullName evidence="12">ATPase subunit I</fullName>
    </alternativeName>
    <alternativeName>
        <fullName evidence="12">F-type ATPase subunit b</fullName>
        <shortName evidence="12">F-ATPase subunit b</shortName>
    </alternativeName>
</protein>
<dbReference type="PANTHER" id="PTHR33445:SF2">
    <property type="entry name" value="ATP SYNTHASE SUBUNIT B', CHLOROPLASTIC"/>
    <property type="match status" value="1"/>
</dbReference>
<evidence type="ECO:0000256" key="3">
    <source>
        <dbReference type="ARBA" id="ARBA00022547"/>
    </source>
</evidence>
<dbReference type="GO" id="GO:0012505">
    <property type="term" value="C:endomembrane system"/>
    <property type="evidence" value="ECO:0007669"/>
    <property type="project" value="UniProtKB-SubCell"/>
</dbReference>
<dbReference type="InterPro" id="IPR002146">
    <property type="entry name" value="ATP_synth_b/b'su_bac/chlpt"/>
</dbReference>
<keyword evidence="16" id="KW-1185">Reference proteome</keyword>
<dbReference type="NCBIfam" id="TIGR01144">
    <property type="entry name" value="ATP_synt_b"/>
    <property type="match status" value="1"/>
</dbReference>
<keyword evidence="3 12" id="KW-0138">CF(0)</keyword>
<dbReference type="GO" id="GO:0046933">
    <property type="term" value="F:proton-transporting ATP synthase activity, rotational mechanism"/>
    <property type="evidence" value="ECO:0007669"/>
    <property type="project" value="UniProtKB-UniRule"/>
</dbReference>
<dbReference type="CDD" id="cd06503">
    <property type="entry name" value="ATP-synt_Fo_b"/>
    <property type="match status" value="1"/>
</dbReference>
<accession>A0AAW3JLI2</accession>
<keyword evidence="6 12" id="KW-1133">Transmembrane helix</keyword>
<proteinExistence type="inferred from homology"/>
<comment type="similarity">
    <text evidence="1 12 13">Belongs to the ATPase B chain family.</text>
</comment>